<evidence type="ECO:0000259" key="1">
    <source>
        <dbReference type="Pfam" id="PF04069"/>
    </source>
</evidence>
<dbReference type="Proteomes" id="UP001595965">
    <property type="component" value="Unassembled WGS sequence"/>
</dbReference>
<accession>A0ABV8XZ68</accession>
<organism evidence="2 3">
    <name type="scientific">Citricoccus alkalitolerans</name>
    <dbReference type="NCBI Taxonomy" id="246603"/>
    <lineage>
        <taxon>Bacteria</taxon>
        <taxon>Bacillati</taxon>
        <taxon>Actinomycetota</taxon>
        <taxon>Actinomycetes</taxon>
        <taxon>Micrococcales</taxon>
        <taxon>Micrococcaceae</taxon>
        <taxon>Citricoccus</taxon>
    </lineage>
</organism>
<evidence type="ECO:0000313" key="2">
    <source>
        <dbReference type="EMBL" id="MFC4430281.1"/>
    </source>
</evidence>
<reference evidence="3" key="1">
    <citation type="journal article" date="2019" name="Int. J. Syst. Evol. Microbiol.">
        <title>The Global Catalogue of Microorganisms (GCM) 10K type strain sequencing project: providing services to taxonomists for standard genome sequencing and annotation.</title>
        <authorList>
            <consortium name="The Broad Institute Genomics Platform"/>
            <consortium name="The Broad Institute Genome Sequencing Center for Infectious Disease"/>
            <person name="Wu L."/>
            <person name="Ma J."/>
        </authorList>
    </citation>
    <scope>NUCLEOTIDE SEQUENCE [LARGE SCALE GENOMIC DNA]</scope>
    <source>
        <strain evidence="3">CGMCC 1.12125</strain>
    </source>
</reference>
<keyword evidence="3" id="KW-1185">Reference proteome</keyword>
<dbReference type="Gene3D" id="3.40.190.120">
    <property type="entry name" value="Osmoprotection protein (prox), domain 2"/>
    <property type="match status" value="1"/>
</dbReference>
<sequence>MRNALRRRSTLGIGLTGMAALLLTGCGGGDGAADSANAGKLDGAELTAGSKEFTESVILSQITALALEDAGASIEDQTGISGSATVREALETDQIDFYWDYTGTGWVNVLGNTTEEVPEDLFAAVSEADAENGIAWLDAAPFENTYRIAVKQDFADENSLVTQSDAAEFINANPDQARVCAASEFINRDDGLPGLEETYGFEFSEVVELELNLIYTQVGDTCEFGEVFSTDARVASNDMLVLEDDQQFFVEYQGAMTLRQETLDEYPAIAEIMAPISEKLTNETMMELNGKVDTDGEDPQDVAEEWLQDEGLLGG</sequence>
<dbReference type="SUPFAM" id="SSF53850">
    <property type="entry name" value="Periplasmic binding protein-like II"/>
    <property type="match status" value="1"/>
</dbReference>
<dbReference type="InterPro" id="IPR007210">
    <property type="entry name" value="ABC_Gly_betaine_transp_sub-bd"/>
</dbReference>
<dbReference type="EMBL" id="JBHSEN010000002">
    <property type="protein sequence ID" value="MFC4430281.1"/>
    <property type="molecule type" value="Genomic_DNA"/>
</dbReference>
<dbReference type="Pfam" id="PF04069">
    <property type="entry name" value="OpuAC"/>
    <property type="match status" value="1"/>
</dbReference>
<protein>
    <submittedName>
        <fullName evidence="2">Glycine betaine ABC transporter substrate-binding protein</fullName>
    </submittedName>
</protein>
<name>A0ABV8XZ68_9MICC</name>
<dbReference type="PROSITE" id="PS51257">
    <property type="entry name" value="PROKAR_LIPOPROTEIN"/>
    <property type="match status" value="1"/>
</dbReference>
<dbReference type="RefSeq" id="WP_344226747.1">
    <property type="nucleotide sequence ID" value="NZ_BAAALH010000001.1"/>
</dbReference>
<dbReference type="Gene3D" id="3.40.190.10">
    <property type="entry name" value="Periplasmic binding protein-like II"/>
    <property type="match status" value="1"/>
</dbReference>
<evidence type="ECO:0000313" key="3">
    <source>
        <dbReference type="Proteomes" id="UP001595965"/>
    </source>
</evidence>
<gene>
    <name evidence="2" type="ORF">ACFO0K_11380</name>
</gene>
<feature type="domain" description="ABC-type glycine betaine transport system substrate-binding" evidence="1">
    <location>
        <begin position="45"/>
        <end position="308"/>
    </location>
</feature>
<proteinExistence type="predicted"/>
<comment type="caution">
    <text evidence="2">The sequence shown here is derived from an EMBL/GenBank/DDBJ whole genome shotgun (WGS) entry which is preliminary data.</text>
</comment>